<dbReference type="KEGG" id="btab:109036868"/>
<reference evidence="15" key="1">
    <citation type="submission" date="2021-12" db="EMBL/GenBank/DDBJ databases">
        <authorList>
            <person name="King R."/>
        </authorList>
    </citation>
    <scope>NUCLEOTIDE SEQUENCE</scope>
</reference>
<keyword evidence="6 10" id="KW-0498">Mitosis</keyword>
<evidence type="ECO:0000256" key="11">
    <source>
        <dbReference type="SAM" id="Coils"/>
    </source>
</evidence>
<dbReference type="EMBL" id="OU963865">
    <property type="protein sequence ID" value="CAH0388780.1"/>
    <property type="molecule type" value="Genomic_DNA"/>
</dbReference>
<evidence type="ECO:0000259" key="13">
    <source>
        <dbReference type="Pfam" id="PF12717"/>
    </source>
</evidence>
<evidence type="ECO:0000256" key="6">
    <source>
        <dbReference type="ARBA" id="ARBA00022776"/>
    </source>
</evidence>
<dbReference type="InterPro" id="IPR024324">
    <property type="entry name" value="Condensin_cplx_su1_N"/>
</dbReference>
<protein>
    <recommendedName>
        <fullName evidence="10">Condensin complex subunit 1</fullName>
    </recommendedName>
</protein>
<organism evidence="15 16">
    <name type="scientific">Bemisia tabaci</name>
    <name type="common">Sweetpotato whitefly</name>
    <name type="synonym">Aleurodes tabaci</name>
    <dbReference type="NCBI Taxonomy" id="7038"/>
    <lineage>
        <taxon>Eukaryota</taxon>
        <taxon>Metazoa</taxon>
        <taxon>Ecdysozoa</taxon>
        <taxon>Arthropoda</taxon>
        <taxon>Hexapoda</taxon>
        <taxon>Insecta</taxon>
        <taxon>Pterygota</taxon>
        <taxon>Neoptera</taxon>
        <taxon>Paraneoptera</taxon>
        <taxon>Hemiptera</taxon>
        <taxon>Sternorrhyncha</taxon>
        <taxon>Aleyrodoidea</taxon>
        <taxon>Aleyrodidae</taxon>
        <taxon>Aleyrodinae</taxon>
        <taxon>Bemisia</taxon>
    </lineage>
</organism>
<dbReference type="InterPro" id="IPR011989">
    <property type="entry name" value="ARM-like"/>
</dbReference>
<feature type="domain" description="Condensin complex subunit 1 N-terminal" evidence="14">
    <location>
        <begin position="83"/>
        <end position="242"/>
    </location>
</feature>
<dbReference type="GO" id="GO:0000779">
    <property type="term" value="C:condensed chromosome, centromeric region"/>
    <property type="evidence" value="ECO:0007669"/>
    <property type="project" value="TreeGrafter"/>
</dbReference>
<feature type="compositionally biased region" description="Polar residues" evidence="12">
    <location>
        <begin position="936"/>
        <end position="946"/>
    </location>
</feature>
<comment type="subcellular location">
    <subcellularLocation>
        <location evidence="2">Chromosome</location>
    </subcellularLocation>
    <subcellularLocation>
        <location evidence="1">Nucleus</location>
    </subcellularLocation>
</comment>
<dbReference type="GO" id="GO:0007076">
    <property type="term" value="P:mitotic chromosome condensation"/>
    <property type="evidence" value="ECO:0007669"/>
    <property type="project" value="InterPro"/>
</dbReference>
<feature type="coiled-coil region" evidence="11">
    <location>
        <begin position="446"/>
        <end position="473"/>
    </location>
</feature>
<dbReference type="GO" id="GO:0010032">
    <property type="term" value="P:meiotic chromosome condensation"/>
    <property type="evidence" value="ECO:0007669"/>
    <property type="project" value="TreeGrafter"/>
</dbReference>
<evidence type="ECO:0000256" key="2">
    <source>
        <dbReference type="ARBA" id="ARBA00004286"/>
    </source>
</evidence>
<evidence type="ECO:0000256" key="12">
    <source>
        <dbReference type="SAM" id="MobiDB-lite"/>
    </source>
</evidence>
<evidence type="ECO:0000259" key="14">
    <source>
        <dbReference type="Pfam" id="PF12922"/>
    </source>
</evidence>
<evidence type="ECO:0000256" key="5">
    <source>
        <dbReference type="ARBA" id="ARBA00022618"/>
    </source>
</evidence>
<feature type="region of interest" description="Disordered" evidence="12">
    <location>
        <begin position="927"/>
        <end position="954"/>
    </location>
</feature>
<dbReference type="GO" id="GO:0042393">
    <property type="term" value="F:histone binding"/>
    <property type="evidence" value="ECO:0007669"/>
    <property type="project" value="TreeGrafter"/>
</dbReference>
<feature type="compositionally biased region" description="Polar residues" evidence="12">
    <location>
        <begin position="1281"/>
        <end position="1301"/>
    </location>
</feature>
<dbReference type="Proteomes" id="UP001152759">
    <property type="component" value="Chromosome 4"/>
</dbReference>
<feature type="domain" description="Condensin complex subunit 1 C-terminal" evidence="13">
    <location>
        <begin position="1046"/>
        <end position="1205"/>
    </location>
</feature>
<dbReference type="PIRSF" id="PIRSF017127">
    <property type="entry name" value="Condensin_D2"/>
    <property type="match status" value="1"/>
</dbReference>
<dbReference type="GO" id="GO:0000796">
    <property type="term" value="C:condensin complex"/>
    <property type="evidence" value="ECO:0007669"/>
    <property type="project" value="TreeGrafter"/>
</dbReference>
<dbReference type="PANTHER" id="PTHR14222">
    <property type="entry name" value="CONDENSIN"/>
    <property type="match status" value="1"/>
</dbReference>
<accession>A0A9P0ACC7</accession>
<dbReference type="InterPro" id="IPR026971">
    <property type="entry name" value="CND1/NCAPD3"/>
</dbReference>
<dbReference type="InterPro" id="IPR032682">
    <property type="entry name" value="Cnd1_C"/>
</dbReference>
<proteinExistence type="inferred from homology"/>
<dbReference type="Pfam" id="PF12717">
    <property type="entry name" value="Cnd1"/>
    <property type="match status" value="1"/>
</dbReference>
<dbReference type="GO" id="GO:0005634">
    <property type="term" value="C:nucleus"/>
    <property type="evidence" value="ECO:0007669"/>
    <property type="project" value="UniProtKB-SubCell"/>
</dbReference>
<evidence type="ECO:0000256" key="7">
    <source>
        <dbReference type="ARBA" id="ARBA00023067"/>
    </source>
</evidence>
<dbReference type="InterPro" id="IPR016024">
    <property type="entry name" value="ARM-type_fold"/>
</dbReference>
<dbReference type="SUPFAM" id="SSF48371">
    <property type="entry name" value="ARM repeat"/>
    <property type="match status" value="1"/>
</dbReference>
<keyword evidence="11" id="KW-0175">Coiled coil</keyword>
<feature type="region of interest" description="Disordered" evidence="12">
    <location>
        <begin position="1276"/>
        <end position="1355"/>
    </location>
</feature>
<keyword evidence="9 10" id="KW-0131">Cell cycle</keyword>
<keyword evidence="8" id="KW-0539">Nucleus</keyword>
<dbReference type="InterPro" id="IPR007673">
    <property type="entry name" value="Condensin_cplx_su1"/>
</dbReference>
<evidence type="ECO:0000256" key="9">
    <source>
        <dbReference type="ARBA" id="ARBA00023306"/>
    </source>
</evidence>
<dbReference type="Pfam" id="PF12922">
    <property type="entry name" value="Cnd1_N"/>
    <property type="match status" value="1"/>
</dbReference>
<gene>
    <name evidence="15" type="ORF">BEMITA_LOCUS7669</name>
</gene>
<keyword evidence="16" id="KW-1185">Reference proteome</keyword>
<dbReference type="PANTHER" id="PTHR14222:SF2">
    <property type="entry name" value="CONDENSIN COMPLEX SUBUNIT 1"/>
    <property type="match status" value="1"/>
</dbReference>
<keyword evidence="7 10" id="KW-0226">DNA condensation</keyword>
<evidence type="ECO:0000313" key="15">
    <source>
        <dbReference type="EMBL" id="CAH0388780.1"/>
    </source>
</evidence>
<comment type="function">
    <text evidence="10">Regulatory subunit of the condensin complex, a complex required for conversion of interphase chromatin into mitotic-like condense chromosomes. The condensin complex probably introduces positive supercoils into relaxed DNA in the presence of type I topoisomerases and converts nicked DNA into positive knotted forms in the presence of type II topoisomerases.</text>
</comment>
<keyword evidence="4" id="KW-0158">Chromosome</keyword>
<comment type="similarity">
    <text evidence="3 10">Belongs to the CND1 (condensin subunit 1) family.</text>
</comment>
<evidence type="ECO:0000256" key="4">
    <source>
        <dbReference type="ARBA" id="ARBA00022454"/>
    </source>
</evidence>
<dbReference type="Gene3D" id="1.25.10.10">
    <property type="entry name" value="Leucine-rich Repeat Variant"/>
    <property type="match status" value="2"/>
</dbReference>
<keyword evidence="5 10" id="KW-0132">Cell division</keyword>
<feature type="compositionally biased region" description="Low complexity" evidence="12">
    <location>
        <begin position="1319"/>
        <end position="1329"/>
    </location>
</feature>
<evidence type="ECO:0000256" key="1">
    <source>
        <dbReference type="ARBA" id="ARBA00004123"/>
    </source>
</evidence>
<name>A0A9P0ACC7_BEMTA</name>
<evidence type="ECO:0000256" key="10">
    <source>
        <dbReference type="PIRNR" id="PIRNR017127"/>
    </source>
</evidence>
<dbReference type="GO" id="GO:0051301">
    <property type="term" value="P:cell division"/>
    <property type="evidence" value="ECO:0007669"/>
    <property type="project" value="UniProtKB-KW"/>
</dbReference>
<evidence type="ECO:0000256" key="3">
    <source>
        <dbReference type="ARBA" id="ARBA00009606"/>
    </source>
</evidence>
<evidence type="ECO:0000256" key="8">
    <source>
        <dbReference type="ARBA" id="ARBA00023242"/>
    </source>
</evidence>
<evidence type="ECO:0000313" key="16">
    <source>
        <dbReference type="Proteomes" id="UP001152759"/>
    </source>
</evidence>
<sequence>MSHFEFVLPLNKEDLRTADDPSQYHVSDLVDPGDLNRKIEECRTAIQEEGFYFIVDHFDTLYTVLVTFRNMKWPVLQRFFKNVLIRGLKQLQSGLQLYLESGSTEENLKALNATKMMLYVYTDFVKCLSEKITECYDTSMLETGKGRKKATSAVSKLAEEFDWYWEDDQREGFELVHEILAQPIHKLWDPPVADEEFVNMIANCCYRTLEDPTIAAAKSKPLRDILFKVIAQLIKKYNHGLSCTVKIVQLIKLYEHLITPLAHATVMFVTSYGCKSLVREIVREITDSKDSISAEDTSTTRAFSAFLVAIASCDASLIRPVMSNLVQHLESDPYTMRNCVLTILAELLVKVLKGEELDEEAKEERDEFFDYLMEHIVDIAALVRSKVLQLWQDICRSNALPKHRTIPLLEAAIERLSDKSVFVSKNAIQLIKIMLERNPFAAKLGLEELQKQYDEEQQRLQESEKQNDEKFVELEKEWDTIKEDLTEFLKEETKKEYVGEKDGLANTAVLSKAIQDIKACLKERDFEKAYSIFKFAEEKFLNTFATKSQDLESDDKVDYLCHTMHLIWLGKLDEADIDTENRKAVVLYLEDCIKFVKCINQAIPIICRLLLGKQTSEVLEAIDFFTAAKQFGLHGAEKGVCCMLALVHSKEQGIKEAVTKAYKTLYLDTPAENPRTKAVEIVRKLSDLLRSVTVEQQFALEEFIKEWVKDRSLDKNCIMVMWERFSKKLEDTSDDDSRAALALLTMAASAEVQIVRGNIDVLISQCLAHEERQKDLLLVMHTCKMLLKLNSGKNKQPRFPADHEIFVNLTTIILNNFEDIDNKFYTPMVFQGLNVIYELSDTPDITCSTIVKSMCEKLKNSFGKDKEGTNPDEFYDTFTEPVYSEKLVARLVAVVCHIAFRQWQYLDGDVFKELKYRNTIREEKKRKSKKYRNKSVLTPSGDSSISDPKDQSTCEEGEGIAAADDAAQELIRKVCESEIVTGKGLLAVFCPMILHICQNPQVFSGEILKSVASAGLSKLMMVSSTFCEDQIQLFVTMLERSPEPAVRTNLVLAFGDFLFRFPNLIEPWTHHLYARLRDESSSVRLNTLLVLSHLITNEMVKVKGQISDVALCMVDEDPIIKDKAQQFFTELSGKGNTLYNVMPDIISRLSNPDQGVTEENFQIILRFLMELINKEKQVESLVEKLCHRFRGSNSERQWRDLSFCLTLMPINERSLFKLIDNFSCFADKLTYPPVHKNFEIVIGNVSNKNSKQNVKDLLTNFKQKIERVRTKGIDSYFQPIEKSSSSDTPGGKSQRSSSMTPATVKKSARPKRMKKIVMSSPEESSGSSNESDEEPPRKVPQKTPRTNPRRRVLMS</sequence>
<feature type="compositionally biased region" description="Basic residues" evidence="12">
    <location>
        <begin position="1306"/>
        <end position="1315"/>
    </location>
</feature>